<dbReference type="Gene3D" id="3.40.50.12780">
    <property type="entry name" value="N-terminal domain of ligase-like"/>
    <property type="match status" value="1"/>
</dbReference>
<dbReference type="OrthoDB" id="429813at2759"/>
<proteinExistence type="predicted"/>
<dbReference type="Proteomes" id="UP000559027">
    <property type="component" value="Unassembled WGS sequence"/>
</dbReference>
<reference evidence="4 5" key="1">
    <citation type="journal article" date="2020" name="ISME J.">
        <title>Uncovering the hidden diversity of litter-decomposition mechanisms in mushroom-forming fungi.</title>
        <authorList>
            <person name="Floudas D."/>
            <person name="Bentzer J."/>
            <person name="Ahren D."/>
            <person name="Johansson T."/>
            <person name="Persson P."/>
            <person name="Tunlid A."/>
        </authorList>
    </citation>
    <scope>NUCLEOTIDE SEQUENCE [LARGE SCALE GENOMIC DNA]</scope>
    <source>
        <strain evidence="4 5">CBS 146.42</strain>
    </source>
</reference>
<dbReference type="PANTHER" id="PTHR43439">
    <property type="entry name" value="PHENYLACETATE-COENZYME A LIGASE"/>
    <property type="match status" value="1"/>
</dbReference>
<accession>A0A8H5DBE0</accession>
<dbReference type="Gene3D" id="1.10.1200.10">
    <property type="entry name" value="ACP-like"/>
    <property type="match status" value="1"/>
</dbReference>
<organism evidence="4 5">
    <name type="scientific">Leucocoprinus leucothites</name>
    <dbReference type="NCBI Taxonomy" id="201217"/>
    <lineage>
        <taxon>Eukaryota</taxon>
        <taxon>Fungi</taxon>
        <taxon>Dikarya</taxon>
        <taxon>Basidiomycota</taxon>
        <taxon>Agaricomycotina</taxon>
        <taxon>Agaricomycetes</taxon>
        <taxon>Agaricomycetidae</taxon>
        <taxon>Agaricales</taxon>
        <taxon>Agaricineae</taxon>
        <taxon>Agaricaceae</taxon>
        <taxon>Leucocoprinus</taxon>
    </lineage>
</organism>
<comment type="caution">
    <text evidence="4">The sequence shown here is derived from an EMBL/GenBank/DDBJ whole genome shotgun (WGS) entry which is preliminary data.</text>
</comment>
<dbReference type="PROSITE" id="PS00455">
    <property type="entry name" value="AMP_BINDING"/>
    <property type="match status" value="1"/>
</dbReference>
<dbReference type="Pfam" id="PF00550">
    <property type="entry name" value="PP-binding"/>
    <property type="match status" value="1"/>
</dbReference>
<evidence type="ECO:0000256" key="2">
    <source>
        <dbReference type="ARBA" id="ARBA00022553"/>
    </source>
</evidence>
<dbReference type="Pfam" id="PF00501">
    <property type="entry name" value="AMP-binding"/>
    <property type="match status" value="1"/>
</dbReference>
<feature type="domain" description="Carrier" evidence="3">
    <location>
        <begin position="559"/>
        <end position="638"/>
    </location>
</feature>
<dbReference type="Gene3D" id="3.40.50.720">
    <property type="entry name" value="NAD(P)-binding Rossmann-like Domain"/>
    <property type="match status" value="1"/>
</dbReference>
<dbReference type="EMBL" id="JAACJO010000007">
    <property type="protein sequence ID" value="KAF5355822.1"/>
    <property type="molecule type" value="Genomic_DNA"/>
</dbReference>
<dbReference type="GO" id="GO:0031177">
    <property type="term" value="F:phosphopantetheine binding"/>
    <property type="evidence" value="ECO:0007669"/>
    <property type="project" value="InterPro"/>
</dbReference>
<dbReference type="Pfam" id="PF07993">
    <property type="entry name" value="NAD_binding_4"/>
    <property type="match status" value="1"/>
</dbReference>
<name>A0A8H5DBE0_9AGAR</name>
<dbReference type="Pfam" id="PF23562">
    <property type="entry name" value="AMP-binding_C_3"/>
    <property type="match status" value="1"/>
</dbReference>
<dbReference type="InterPro" id="IPR042099">
    <property type="entry name" value="ANL_N_sf"/>
</dbReference>
<evidence type="ECO:0000313" key="4">
    <source>
        <dbReference type="EMBL" id="KAF5355822.1"/>
    </source>
</evidence>
<dbReference type="InterPro" id="IPR006162">
    <property type="entry name" value="Ppantetheine_attach_site"/>
</dbReference>
<dbReference type="AlphaFoldDB" id="A0A8H5DBE0"/>
<dbReference type="InterPro" id="IPR013120">
    <property type="entry name" value="FAR_NAD-bd"/>
</dbReference>
<keyword evidence="1" id="KW-0596">Phosphopantetheine</keyword>
<protein>
    <recommendedName>
        <fullName evidence="3">Carrier domain-containing protein</fullName>
    </recommendedName>
</protein>
<dbReference type="InterPro" id="IPR036291">
    <property type="entry name" value="NAD(P)-bd_dom_sf"/>
</dbReference>
<dbReference type="SUPFAM" id="SSF56801">
    <property type="entry name" value="Acetyl-CoA synthetase-like"/>
    <property type="match status" value="1"/>
</dbReference>
<dbReference type="InterPro" id="IPR020806">
    <property type="entry name" value="PKS_PP-bd"/>
</dbReference>
<keyword evidence="5" id="KW-1185">Reference proteome</keyword>
<sequence>MPAPALTGLPVVPSDPIKLDHVAIWDVYRQLGINFGDRVFARTMDADNDDVPIENITYKKLFIDSMKVASVLKEKLGSEEKLTYAMLATSSYAYLVSIVAGWLNHWTVILLSVRNSVAGNDSLLKAVNAKAIITDNKNRKAAEAILEGLPITLLDVLDPEQINIEIELPKGPIEVEAVSQEVFKGVPLYLHSSGTSGHPKPIPQSHEHIMTDMIAMRTNTNYVGAPVYAPLPLFHGIGLYCFTRWPIAAGHIPTFITTKLPLTSTSLLHHLRRLPGALCFLAPMLLEDALREPPEDCKILSTTRRIFYGGAPLDKAAGKQLIEIGAPIVQLFGTTEISMLVVTDFPGPPETRGEDVQYVKFRDDQYVLHWEPFDGKLSELIVCPGKIAVPAVLNHKNPVGYATNDLWEPHPTIPGLFKHCGRKDLVTVLSNGEKTDNRQLELLLMDDPFINGVVVFGTGRPLNGILIRQDPKTSPFPSQSAFIDAIWPTIEHLNTIVPNHSRVIRQMVVVADSEKKPFIQSDKGSIKNKETIALYKDEIDAAYASLEAESGEEVVKDIDTPEQIEGYIRDVVSKVAKRPIGDSDDFFESGLDSLHAVQIRTEIKPLFSKFVKGEELMHNVAYVHPTVSQLSAYLIARSKGEVINLDDPAIVASRVEACIERWTANMPERKASTAPVPQKKTFALTGSTGSLGVHTLRYLLERDDVEKVYCFHRGASDLAIQRQKKLFYDRTLPVELLDSDKVAFVQIDLSKPDLGLSTEKYDELRGSLTHIVHTAWELNFNWGLERFEKVHVGGTRHLIDLSIASTLPVSPRVIFISSIGVVSRHDPEVPVPEEPLPDPALIGSRGYGEAKYVCERMLDEAVRRASVPVTVIRSGQIAGSSLDGYWAPTEYMPTIFRSSMVLGKVPNKLPDTRWLPADYCGKAVMELSLHDEGDLLQYYSLENPTGTPWSTIASLFIEVASTKMEQVDTKDWLAAVEQANKEGVDIPASALLQFYSEYSEMDSRIRLGTEKAARASKAIQYGPVTSELMRKYISWV</sequence>
<dbReference type="InterPro" id="IPR020845">
    <property type="entry name" value="AMP-binding_CS"/>
</dbReference>
<dbReference type="PROSITE" id="PS00012">
    <property type="entry name" value="PHOSPHOPANTETHEINE"/>
    <property type="match status" value="1"/>
</dbReference>
<gene>
    <name evidence="4" type="ORF">D9756_003680</name>
</gene>
<evidence type="ECO:0000313" key="5">
    <source>
        <dbReference type="Proteomes" id="UP000559027"/>
    </source>
</evidence>
<dbReference type="SMART" id="SM00823">
    <property type="entry name" value="PKS_PP"/>
    <property type="match status" value="1"/>
</dbReference>
<dbReference type="PANTHER" id="PTHR43439:SF2">
    <property type="entry name" value="ENZYME, PUTATIVE (JCVI)-RELATED"/>
    <property type="match status" value="1"/>
</dbReference>
<dbReference type="InterPro" id="IPR000873">
    <property type="entry name" value="AMP-dep_synth/lig_dom"/>
</dbReference>
<dbReference type="SUPFAM" id="SSF51735">
    <property type="entry name" value="NAD(P)-binding Rossmann-fold domains"/>
    <property type="match status" value="1"/>
</dbReference>
<dbReference type="PROSITE" id="PS50075">
    <property type="entry name" value="CARRIER"/>
    <property type="match status" value="1"/>
</dbReference>
<dbReference type="InterPro" id="IPR051414">
    <property type="entry name" value="Adenylate-forming_Reductase"/>
</dbReference>
<keyword evidence="2" id="KW-0597">Phosphoprotein</keyword>
<dbReference type="SUPFAM" id="SSF47336">
    <property type="entry name" value="ACP-like"/>
    <property type="match status" value="1"/>
</dbReference>
<dbReference type="InterPro" id="IPR036736">
    <property type="entry name" value="ACP-like_sf"/>
</dbReference>
<dbReference type="InterPro" id="IPR009081">
    <property type="entry name" value="PP-bd_ACP"/>
</dbReference>
<evidence type="ECO:0000259" key="3">
    <source>
        <dbReference type="PROSITE" id="PS50075"/>
    </source>
</evidence>
<evidence type="ECO:0000256" key="1">
    <source>
        <dbReference type="ARBA" id="ARBA00022450"/>
    </source>
</evidence>